<evidence type="ECO:0000256" key="1">
    <source>
        <dbReference type="ARBA" id="ARBA00010378"/>
    </source>
</evidence>
<dbReference type="SUPFAM" id="SSF52540">
    <property type="entry name" value="P-loop containing nucleoside triphosphate hydrolases"/>
    <property type="match status" value="1"/>
</dbReference>
<dbReference type="GeneID" id="109476835"/>
<dbReference type="GO" id="GO:0016887">
    <property type="term" value="F:ATP hydrolysis activity"/>
    <property type="evidence" value="ECO:0007669"/>
    <property type="project" value="InterPro"/>
</dbReference>
<reference evidence="7 8" key="1">
    <citation type="submission" date="2025-04" db="UniProtKB">
        <authorList>
            <consortium name="RefSeq"/>
        </authorList>
    </citation>
    <scope>IDENTIFICATION</scope>
    <source>
        <tissue evidence="7 8">Gonad</tissue>
    </source>
</reference>
<gene>
    <name evidence="7 8" type="primary">LOC109476835</name>
</gene>
<feature type="domain" description="AAA+ ATPase" evidence="5">
    <location>
        <begin position="386"/>
        <end position="525"/>
    </location>
</feature>
<proteinExistence type="inferred from homology"/>
<comment type="similarity">
    <text evidence="1">Belongs to the CbxX/CfxQ family.</text>
</comment>
<keyword evidence="6" id="KW-1185">Reference proteome</keyword>
<keyword evidence="2" id="KW-0547">Nucleotide-binding</keyword>
<feature type="compositionally biased region" description="Basic and acidic residues" evidence="4">
    <location>
        <begin position="331"/>
        <end position="340"/>
    </location>
</feature>
<dbReference type="PANTHER" id="PTHR43392:SF2">
    <property type="entry name" value="AAA-TYPE ATPASE FAMILY PROTEIN _ ANKYRIN REPEAT FAMILY PROTEIN"/>
    <property type="match status" value="1"/>
</dbReference>
<evidence type="ECO:0000313" key="6">
    <source>
        <dbReference type="Proteomes" id="UP000515135"/>
    </source>
</evidence>
<dbReference type="Pfam" id="PF00004">
    <property type="entry name" value="AAA"/>
    <property type="match status" value="1"/>
</dbReference>
<dbReference type="SMART" id="SM00382">
    <property type="entry name" value="AAA"/>
    <property type="match status" value="1"/>
</dbReference>
<keyword evidence="3" id="KW-0067">ATP-binding</keyword>
<dbReference type="Gene3D" id="3.40.50.300">
    <property type="entry name" value="P-loop containing nucleotide triphosphate hydrolases"/>
    <property type="match status" value="1"/>
</dbReference>
<dbReference type="RefSeq" id="XP_019633412.1">
    <property type="nucleotide sequence ID" value="XM_019777853.1"/>
</dbReference>
<feature type="compositionally biased region" description="Polar residues" evidence="4">
    <location>
        <begin position="245"/>
        <end position="258"/>
    </location>
</feature>
<name>A0A6P4ZR44_BRABE</name>
<protein>
    <submittedName>
        <fullName evidence="7 8">Uncharacterized protein LOC109476835</fullName>
    </submittedName>
</protein>
<dbReference type="CDD" id="cd00009">
    <property type="entry name" value="AAA"/>
    <property type="match status" value="1"/>
</dbReference>
<evidence type="ECO:0000313" key="7">
    <source>
        <dbReference type="RefSeq" id="XP_019633412.1"/>
    </source>
</evidence>
<dbReference type="Gene3D" id="1.10.8.60">
    <property type="match status" value="1"/>
</dbReference>
<dbReference type="InterPro" id="IPR026870">
    <property type="entry name" value="Zinc_ribbon_dom"/>
</dbReference>
<dbReference type="InterPro" id="IPR000641">
    <property type="entry name" value="CbxX/CfxQ"/>
</dbReference>
<feature type="compositionally biased region" description="Acidic residues" evidence="4">
    <location>
        <begin position="220"/>
        <end position="231"/>
    </location>
</feature>
<dbReference type="GO" id="GO:0005524">
    <property type="term" value="F:ATP binding"/>
    <property type="evidence" value="ECO:0007669"/>
    <property type="project" value="UniProtKB-KW"/>
</dbReference>
<accession>A0A6P4ZR44</accession>
<dbReference type="KEGG" id="bbel:109476835"/>
<evidence type="ECO:0000313" key="8">
    <source>
        <dbReference type="RefSeq" id="XP_019633413.1"/>
    </source>
</evidence>
<dbReference type="InterPro" id="IPR027417">
    <property type="entry name" value="P-loop_NTPase"/>
</dbReference>
<dbReference type="Pfam" id="PF13240">
    <property type="entry name" value="Zn_Ribbon_1"/>
    <property type="match status" value="1"/>
</dbReference>
<feature type="compositionally biased region" description="Basic and acidic residues" evidence="4">
    <location>
        <begin position="259"/>
        <end position="273"/>
    </location>
</feature>
<dbReference type="InterPro" id="IPR003959">
    <property type="entry name" value="ATPase_AAA_core"/>
</dbReference>
<evidence type="ECO:0000256" key="3">
    <source>
        <dbReference type="ARBA" id="ARBA00022840"/>
    </source>
</evidence>
<dbReference type="FunFam" id="3.40.50.300:FF:000216">
    <property type="entry name" value="Type VII secretion ATPase EccA"/>
    <property type="match status" value="1"/>
</dbReference>
<sequence>MVFCTSCGTPIRPHVKFCGNCGTKTDAGGEAGDVFSSGMSSGGRGGTSTGIPTDMFAVPGTSMQGTGLNHLSAKRSTMNLQQACQSLFKPNSQVPVPGAGKPNYTYKPVHKKKQPKIDLSKRWLAKTYMLPTSATHPDVTAEHRFIEFLPQENPLRQIYNEFSGSSSSLKLKPFREWQFGRREGKGYANDLVMIPANDLDFVTFKQFYKGKTEVYCLGAEDEVDDDDDDDDLKGSEDELPDPNGSRYSIKNLSASTDHAWTKDQPEHERRESDNQSVTAISDDDEYNTEELQSPPHQVKTRSYKRKKDQPPPKGAGQKDGKLPKSSKSTRAAKEPEHLTKDDTVAVDELMESLSKFVGLTTLKAELETFAKSIYMKRLCGRQVGQQGLHMMFIGNPGTGKTTVATAVTGFLHKLQVISKPVPTIVQRGDLVSKYIGQTTEVTRNKIDQSRGGVMVVDEAYRLAQADTSSSKDVGKEALEELMSVMEDGDPIMIFAGYPEEMASFLEVNPGMKSRVAYRFHFHDFSVGELAEIMRFEIANMGLRLSPKADQDLPETIKKTTTKKQRSEMNGRLARQAVVGAEKNMYARCYPNDVDGCKTITQEDLDESLRTFLSGR</sequence>
<evidence type="ECO:0000256" key="4">
    <source>
        <dbReference type="SAM" id="MobiDB-lite"/>
    </source>
</evidence>
<dbReference type="PANTHER" id="PTHR43392">
    <property type="entry name" value="AAA-TYPE ATPASE FAMILY PROTEIN / ANKYRIN REPEAT FAMILY PROTEIN"/>
    <property type="match status" value="1"/>
</dbReference>
<dbReference type="OrthoDB" id="10052806at2759"/>
<dbReference type="InterPro" id="IPR050773">
    <property type="entry name" value="CbxX/CfxQ_RuBisCO_ESX"/>
</dbReference>
<evidence type="ECO:0000256" key="2">
    <source>
        <dbReference type="ARBA" id="ARBA00022741"/>
    </source>
</evidence>
<dbReference type="PRINTS" id="PR00819">
    <property type="entry name" value="CBXCFQXSUPER"/>
</dbReference>
<evidence type="ECO:0000259" key="5">
    <source>
        <dbReference type="SMART" id="SM00382"/>
    </source>
</evidence>
<dbReference type="Proteomes" id="UP000515135">
    <property type="component" value="Unplaced"/>
</dbReference>
<feature type="region of interest" description="Disordered" evidence="4">
    <location>
        <begin position="220"/>
        <end position="340"/>
    </location>
</feature>
<feature type="compositionally biased region" description="Basic residues" evidence="4">
    <location>
        <begin position="298"/>
        <end position="307"/>
    </location>
</feature>
<dbReference type="RefSeq" id="XP_019633413.1">
    <property type="nucleotide sequence ID" value="XM_019777854.1"/>
</dbReference>
<organism evidence="6 7">
    <name type="scientific">Branchiostoma belcheri</name>
    <name type="common">Amphioxus</name>
    <dbReference type="NCBI Taxonomy" id="7741"/>
    <lineage>
        <taxon>Eukaryota</taxon>
        <taxon>Metazoa</taxon>
        <taxon>Chordata</taxon>
        <taxon>Cephalochordata</taxon>
        <taxon>Leptocardii</taxon>
        <taxon>Amphioxiformes</taxon>
        <taxon>Branchiostomatidae</taxon>
        <taxon>Branchiostoma</taxon>
    </lineage>
</organism>
<dbReference type="InterPro" id="IPR003593">
    <property type="entry name" value="AAA+_ATPase"/>
</dbReference>
<dbReference type="AlphaFoldDB" id="A0A6P4ZR44"/>